<gene>
    <name evidence="6" type="ORF">JYZ213_LOCUS25102</name>
</gene>
<keyword evidence="4 5" id="KW-0472">Membrane</keyword>
<keyword evidence="3 5" id="KW-1133">Transmembrane helix</keyword>
<dbReference type="Pfam" id="PF04193">
    <property type="entry name" value="PQ-loop"/>
    <property type="match status" value="2"/>
</dbReference>
<evidence type="ECO:0000313" key="7">
    <source>
        <dbReference type="Proteomes" id="UP000663845"/>
    </source>
</evidence>
<keyword evidence="2 5" id="KW-0812">Transmembrane</keyword>
<feature type="transmembrane region" description="Helical" evidence="5">
    <location>
        <begin position="161"/>
        <end position="178"/>
    </location>
</feature>
<feature type="transmembrane region" description="Helical" evidence="5">
    <location>
        <begin position="321"/>
        <end position="341"/>
    </location>
</feature>
<evidence type="ECO:0000313" key="6">
    <source>
        <dbReference type="EMBL" id="CAF1169000.1"/>
    </source>
</evidence>
<evidence type="ECO:0000256" key="1">
    <source>
        <dbReference type="ARBA" id="ARBA00004141"/>
    </source>
</evidence>
<comment type="subcellular location">
    <subcellularLocation>
        <location evidence="1">Membrane</location>
        <topology evidence="1">Multi-pass membrane protein</topology>
    </subcellularLocation>
</comment>
<feature type="transmembrane region" description="Helical" evidence="5">
    <location>
        <begin position="254"/>
        <end position="275"/>
    </location>
</feature>
<comment type="caution">
    <text evidence="6">The sequence shown here is derived from an EMBL/GenBank/DDBJ whole genome shotgun (WGS) entry which is preliminary data.</text>
</comment>
<sequence length="394" mass="45821">MDTSISVTDNSVITNHNQQTRHIMISYDRSSIRTCRKIYNRLIERNYKVWMNVEHIQQYYESDSYRLKAEYAVKNRIKCIHCLMEEKFQPKSWLGITKGSNVHIDFSSEDDFDESFEQLIRQITFIEKQLSIQPLCLMIALLPQALLNYRLQNTNNLSTTTIILWTIGSEITLVYLIWTDEILIIAATYAVFIAIALFIGCQIKYYDQEKQPINPSVSQKSKYFQFLINYMLLLFLCFIFGILLYYILQLTKSHLYMSVLIGGIIPTIIDSIGYFPQIILIIQMRSAVGFSSLMVLTELIGFTAGTISICLEHHIDRIPMSSFIAMIIFNIILLVLTLCIFRHTNKEENRTQLDYELSQNSKESTTLLKDEMKSLKRNINEQATVNINNLVNDK</sequence>
<dbReference type="PANTHER" id="PTHR46270">
    <property type="entry name" value="ARMADILLO-TYPE FOLD-RELATED"/>
    <property type="match status" value="1"/>
</dbReference>
<feature type="transmembrane region" description="Helical" evidence="5">
    <location>
        <begin position="184"/>
        <end position="206"/>
    </location>
</feature>
<proteinExistence type="predicted"/>
<dbReference type="Gene3D" id="1.20.1280.290">
    <property type="match status" value="2"/>
</dbReference>
<evidence type="ECO:0000256" key="4">
    <source>
        <dbReference type="ARBA" id="ARBA00023136"/>
    </source>
</evidence>
<accession>A0A814U5A8</accession>
<feature type="transmembrane region" description="Helical" evidence="5">
    <location>
        <begin position="287"/>
        <end position="309"/>
    </location>
</feature>
<dbReference type="EMBL" id="CAJNOG010000316">
    <property type="protein sequence ID" value="CAF1169000.1"/>
    <property type="molecule type" value="Genomic_DNA"/>
</dbReference>
<dbReference type="GO" id="GO:0016020">
    <property type="term" value="C:membrane"/>
    <property type="evidence" value="ECO:0007669"/>
    <property type="project" value="UniProtKB-SubCell"/>
</dbReference>
<dbReference type="Proteomes" id="UP000663845">
    <property type="component" value="Unassembled WGS sequence"/>
</dbReference>
<organism evidence="6 7">
    <name type="scientific">Adineta steineri</name>
    <dbReference type="NCBI Taxonomy" id="433720"/>
    <lineage>
        <taxon>Eukaryota</taxon>
        <taxon>Metazoa</taxon>
        <taxon>Spiralia</taxon>
        <taxon>Gnathifera</taxon>
        <taxon>Rotifera</taxon>
        <taxon>Eurotatoria</taxon>
        <taxon>Bdelloidea</taxon>
        <taxon>Adinetida</taxon>
        <taxon>Adinetidae</taxon>
        <taxon>Adineta</taxon>
    </lineage>
</organism>
<dbReference type="SMART" id="SM00679">
    <property type="entry name" value="CTNS"/>
    <property type="match status" value="2"/>
</dbReference>
<evidence type="ECO:0000256" key="2">
    <source>
        <dbReference type="ARBA" id="ARBA00022692"/>
    </source>
</evidence>
<evidence type="ECO:0000256" key="3">
    <source>
        <dbReference type="ARBA" id="ARBA00022989"/>
    </source>
</evidence>
<dbReference type="InterPro" id="IPR006603">
    <property type="entry name" value="PQ-loop_rpt"/>
</dbReference>
<dbReference type="AlphaFoldDB" id="A0A814U5A8"/>
<reference evidence="6" key="1">
    <citation type="submission" date="2021-02" db="EMBL/GenBank/DDBJ databases">
        <authorList>
            <person name="Nowell W R."/>
        </authorList>
    </citation>
    <scope>NUCLEOTIDE SEQUENCE</scope>
</reference>
<name>A0A814U5A8_9BILA</name>
<protein>
    <submittedName>
        <fullName evidence="6">Uncharacterized protein</fullName>
    </submittedName>
</protein>
<evidence type="ECO:0000256" key="5">
    <source>
        <dbReference type="SAM" id="Phobius"/>
    </source>
</evidence>
<dbReference type="PANTHER" id="PTHR46270:SF2">
    <property type="entry name" value="TIR DOMAIN-CONTAINING PROTEIN"/>
    <property type="match status" value="1"/>
</dbReference>
<feature type="transmembrane region" description="Helical" evidence="5">
    <location>
        <begin position="227"/>
        <end position="248"/>
    </location>
</feature>